<feature type="transmembrane region" description="Helical" evidence="1">
    <location>
        <begin position="127"/>
        <end position="148"/>
    </location>
</feature>
<feature type="transmembrane region" description="Helical" evidence="1">
    <location>
        <begin position="199"/>
        <end position="222"/>
    </location>
</feature>
<sequence>MSPRRLFWPLHPLYVLAPAAAVLLVALVGTGQMWSWPYLHWSLTDAQWHQHFRLAGPMAAAAATLWATRLNRSSHVWVQPYARRLGGAVIARHLGMLTAWYVGAYAVGMLPLTVLTALADPPGGPDLLVIASGLVAIAAATALGYAVGTVTGSTVAVPLVAVGAYLLDAVAVYGANAAAPYVPQLSYEPLLGESEPLTLALFRTVFFLTVATACAGTAAAFLRWNARGRRAPAGHAAIVAGCLMPAVIVGVIPAFAAAPATYVADPAPQRSCLTQRGIEYCVHAGHAARLDQLVAAFDPVLDRYGAKPAAFTKIWDQGLLPSHPMGGPTANGTLIAPLKADGSVDTVSSGLTATLLGFHSCSASGPDEDTFAVYRGLETYLRTGRSTDAFANMNESRVKQWIHNHRAQLEGCTLTDKDLPST</sequence>
<dbReference type="EMBL" id="BAAALM010000015">
    <property type="protein sequence ID" value="GAA1214260.1"/>
    <property type="molecule type" value="Genomic_DNA"/>
</dbReference>
<proteinExistence type="predicted"/>
<dbReference type="RefSeq" id="WP_253858003.1">
    <property type="nucleotide sequence ID" value="NZ_BAAALM010000015.1"/>
</dbReference>
<name>A0ABN1VJN3_9PSEU</name>
<keyword evidence="1" id="KW-0812">Transmembrane</keyword>
<dbReference type="Proteomes" id="UP001500467">
    <property type="component" value="Unassembled WGS sequence"/>
</dbReference>
<comment type="caution">
    <text evidence="2">The sequence shown here is derived from an EMBL/GenBank/DDBJ whole genome shotgun (WGS) entry which is preliminary data.</text>
</comment>
<feature type="transmembrane region" description="Helical" evidence="1">
    <location>
        <begin position="234"/>
        <end position="256"/>
    </location>
</feature>
<organism evidence="2 3">
    <name type="scientific">Prauserella alba</name>
    <dbReference type="NCBI Taxonomy" id="176898"/>
    <lineage>
        <taxon>Bacteria</taxon>
        <taxon>Bacillati</taxon>
        <taxon>Actinomycetota</taxon>
        <taxon>Actinomycetes</taxon>
        <taxon>Pseudonocardiales</taxon>
        <taxon>Pseudonocardiaceae</taxon>
        <taxon>Prauserella</taxon>
    </lineage>
</organism>
<evidence type="ECO:0000313" key="2">
    <source>
        <dbReference type="EMBL" id="GAA1214260.1"/>
    </source>
</evidence>
<keyword evidence="1" id="KW-0472">Membrane</keyword>
<feature type="transmembrane region" description="Helical" evidence="1">
    <location>
        <begin position="51"/>
        <end position="68"/>
    </location>
</feature>
<feature type="transmembrane region" description="Helical" evidence="1">
    <location>
        <begin position="12"/>
        <end position="31"/>
    </location>
</feature>
<keyword evidence="3" id="KW-1185">Reference proteome</keyword>
<reference evidence="2 3" key="1">
    <citation type="journal article" date="2019" name="Int. J. Syst. Evol. Microbiol.">
        <title>The Global Catalogue of Microorganisms (GCM) 10K type strain sequencing project: providing services to taxonomists for standard genome sequencing and annotation.</title>
        <authorList>
            <consortium name="The Broad Institute Genomics Platform"/>
            <consortium name="The Broad Institute Genome Sequencing Center for Infectious Disease"/>
            <person name="Wu L."/>
            <person name="Ma J."/>
        </authorList>
    </citation>
    <scope>NUCLEOTIDE SEQUENCE [LARGE SCALE GENOMIC DNA]</scope>
    <source>
        <strain evidence="2 3">JCM 13022</strain>
    </source>
</reference>
<gene>
    <name evidence="2" type="ORF">GCM10009675_40410</name>
</gene>
<feature type="transmembrane region" description="Helical" evidence="1">
    <location>
        <begin position="155"/>
        <end position="179"/>
    </location>
</feature>
<evidence type="ECO:0000256" key="1">
    <source>
        <dbReference type="SAM" id="Phobius"/>
    </source>
</evidence>
<keyword evidence="1" id="KW-1133">Transmembrane helix</keyword>
<protein>
    <submittedName>
        <fullName evidence="2">Uncharacterized protein</fullName>
    </submittedName>
</protein>
<evidence type="ECO:0000313" key="3">
    <source>
        <dbReference type="Proteomes" id="UP001500467"/>
    </source>
</evidence>
<accession>A0ABN1VJN3</accession>